<keyword evidence="12 15" id="KW-0067">ATP-binding</keyword>
<dbReference type="Pfam" id="PF01503">
    <property type="entry name" value="PRA-PH"/>
    <property type="match status" value="1"/>
</dbReference>
<keyword evidence="9 15" id="KW-0028">Amino-acid biosynthesis</keyword>
<keyword evidence="14 15" id="KW-0511">Multifunctional enzyme</keyword>
<feature type="domain" description="Phosphoribosyl-AMP cyclohydrolase" evidence="16">
    <location>
        <begin position="30"/>
        <end position="103"/>
    </location>
</feature>
<dbReference type="NCBIfam" id="NF000768">
    <property type="entry name" value="PRK00051.1"/>
    <property type="match status" value="1"/>
</dbReference>
<dbReference type="PANTHER" id="PTHR42945">
    <property type="entry name" value="HISTIDINE BIOSYNTHESIS BIFUNCTIONAL PROTEIN"/>
    <property type="match status" value="1"/>
</dbReference>
<dbReference type="GO" id="GO:0004635">
    <property type="term" value="F:phosphoribosyl-AMP cyclohydrolase activity"/>
    <property type="evidence" value="ECO:0007669"/>
    <property type="project" value="UniProtKB-UniRule"/>
</dbReference>
<evidence type="ECO:0000256" key="11">
    <source>
        <dbReference type="ARBA" id="ARBA00022801"/>
    </source>
</evidence>
<reference evidence="18 19" key="1">
    <citation type="journal article" date="2014" name="Genome Announc.">
        <title>Draft genome sequences of eight enterohepatic helicobacter species isolated from both laboratory and wild rodents.</title>
        <authorList>
            <person name="Sheh A."/>
            <person name="Shen Z."/>
            <person name="Fox J.G."/>
        </authorList>
    </citation>
    <scope>NUCLEOTIDE SEQUENCE [LARGE SCALE GENOMIC DNA]</scope>
    <source>
        <strain evidence="18 19">MIT 97-6194</strain>
    </source>
</reference>
<keyword evidence="10 15" id="KW-0547">Nucleotide-binding</keyword>
<dbReference type="HAMAP" id="MF_01021">
    <property type="entry name" value="HisI"/>
    <property type="match status" value="1"/>
</dbReference>
<dbReference type="NCBIfam" id="NF002747">
    <property type="entry name" value="PRK02759.1"/>
    <property type="match status" value="1"/>
</dbReference>
<evidence type="ECO:0000256" key="14">
    <source>
        <dbReference type="ARBA" id="ARBA00023268"/>
    </source>
</evidence>
<proteinExistence type="inferred from homology"/>
<dbReference type="NCBIfam" id="NF001611">
    <property type="entry name" value="PRK00400.1-3"/>
    <property type="match status" value="1"/>
</dbReference>
<dbReference type="EC" id="3.6.1.31" evidence="15"/>
<evidence type="ECO:0000256" key="8">
    <source>
        <dbReference type="ARBA" id="ARBA00022490"/>
    </source>
</evidence>
<comment type="similarity">
    <text evidence="6 15">In the C-terminal section; belongs to the PRA-PH family.</text>
</comment>
<evidence type="ECO:0000256" key="15">
    <source>
        <dbReference type="HAMAP-Rule" id="MF_01019"/>
    </source>
</evidence>
<dbReference type="Proteomes" id="UP000477070">
    <property type="component" value="Unassembled WGS sequence"/>
</dbReference>
<dbReference type="GO" id="GO:0005524">
    <property type="term" value="F:ATP binding"/>
    <property type="evidence" value="ECO:0007669"/>
    <property type="project" value="UniProtKB-KW"/>
</dbReference>
<comment type="pathway">
    <text evidence="4 15">Amino-acid biosynthesis; L-histidine biosynthesis; L-histidine from 5-phospho-alpha-D-ribose 1-diphosphate: step 3/9.</text>
</comment>
<evidence type="ECO:0000259" key="16">
    <source>
        <dbReference type="Pfam" id="PF01502"/>
    </source>
</evidence>
<dbReference type="Gene3D" id="3.10.20.810">
    <property type="entry name" value="Phosphoribosyl-AMP cyclohydrolase"/>
    <property type="match status" value="1"/>
</dbReference>
<comment type="subcellular location">
    <subcellularLocation>
        <location evidence="3 15">Cytoplasm</location>
    </subcellularLocation>
</comment>
<dbReference type="Pfam" id="PF01502">
    <property type="entry name" value="PRA-CH"/>
    <property type="match status" value="1"/>
</dbReference>
<protein>
    <recommendedName>
        <fullName evidence="15">Histidine biosynthesis bifunctional protein HisIE</fullName>
    </recommendedName>
    <domain>
        <recommendedName>
            <fullName evidence="15">Phosphoribosyl-AMP cyclohydrolase</fullName>
            <shortName evidence="15">PRA-CH</shortName>
            <ecNumber evidence="15">3.5.4.19</ecNumber>
        </recommendedName>
    </domain>
    <domain>
        <recommendedName>
            <fullName evidence="15">Phosphoribosyl-ATP pyrophosphatase</fullName>
            <shortName evidence="15">PRA-PH</shortName>
            <ecNumber evidence="15">3.6.1.31</ecNumber>
        </recommendedName>
    </domain>
</protein>
<evidence type="ECO:0000313" key="20">
    <source>
        <dbReference type="Proteomes" id="UP000477070"/>
    </source>
</evidence>
<comment type="catalytic activity">
    <reaction evidence="2 15">
        <text>1-(5-phospho-beta-D-ribosyl)-ATP + H2O = 1-(5-phospho-beta-D-ribosyl)-5'-AMP + diphosphate + H(+)</text>
        <dbReference type="Rhea" id="RHEA:22828"/>
        <dbReference type="ChEBI" id="CHEBI:15377"/>
        <dbReference type="ChEBI" id="CHEBI:15378"/>
        <dbReference type="ChEBI" id="CHEBI:33019"/>
        <dbReference type="ChEBI" id="CHEBI:59457"/>
        <dbReference type="ChEBI" id="CHEBI:73183"/>
        <dbReference type="EC" id="3.6.1.31"/>
    </reaction>
</comment>
<evidence type="ECO:0000256" key="13">
    <source>
        <dbReference type="ARBA" id="ARBA00023102"/>
    </source>
</evidence>
<keyword evidence="13 15" id="KW-0368">Histidine biosynthesis</keyword>
<dbReference type="HAMAP" id="MF_01020">
    <property type="entry name" value="HisE"/>
    <property type="match status" value="1"/>
</dbReference>
<evidence type="ECO:0000256" key="7">
    <source>
        <dbReference type="ARBA" id="ARBA00008299"/>
    </source>
</evidence>
<evidence type="ECO:0000256" key="6">
    <source>
        <dbReference type="ARBA" id="ARBA00007731"/>
    </source>
</evidence>
<dbReference type="UniPathway" id="UPA00031">
    <property type="reaction ID" value="UER00007"/>
</dbReference>
<dbReference type="CDD" id="cd11534">
    <property type="entry name" value="NTP-PPase_HisIE_like"/>
    <property type="match status" value="1"/>
</dbReference>
<dbReference type="InterPro" id="IPR038019">
    <property type="entry name" value="PRib_AMP_CycHydrolase_sf"/>
</dbReference>
<organism evidence="18 19">
    <name type="scientific">Helicobacter saguini</name>
    <dbReference type="NCBI Taxonomy" id="1548018"/>
    <lineage>
        <taxon>Bacteria</taxon>
        <taxon>Pseudomonadati</taxon>
        <taxon>Campylobacterota</taxon>
        <taxon>Epsilonproteobacteria</taxon>
        <taxon>Campylobacterales</taxon>
        <taxon>Helicobacteraceae</taxon>
        <taxon>Helicobacter</taxon>
    </lineage>
</organism>
<evidence type="ECO:0000256" key="1">
    <source>
        <dbReference type="ARBA" id="ARBA00000024"/>
    </source>
</evidence>
<comment type="catalytic activity">
    <reaction evidence="1 15">
        <text>1-(5-phospho-beta-D-ribosyl)-5'-AMP + H2O = 1-(5-phospho-beta-D-ribosyl)-5-[(5-phospho-beta-D-ribosylamino)methylideneamino]imidazole-4-carboxamide</text>
        <dbReference type="Rhea" id="RHEA:20049"/>
        <dbReference type="ChEBI" id="CHEBI:15377"/>
        <dbReference type="ChEBI" id="CHEBI:58435"/>
        <dbReference type="ChEBI" id="CHEBI:59457"/>
        <dbReference type="EC" id="3.5.4.19"/>
    </reaction>
</comment>
<feature type="region of interest" description="Phosphoribosyl-ATP pyrophosphohydrolase" evidence="15">
    <location>
        <begin position="170"/>
        <end position="436"/>
    </location>
</feature>
<dbReference type="RefSeq" id="WP_064773707.1">
    <property type="nucleotide sequence ID" value="NZ_JRMP02000015.1"/>
</dbReference>
<dbReference type="OrthoDB" id="9795769at2"/>
<evidence type="ECO:0000256" key="10">
    <source>
        <dbReference type="ARBA" id="ARBA00022741"/>
    </source>
</evidence>
<evidence type="ECO:0000313" key="18">
    <source>
        <dbReference type="EMBL" id="TLD93244.1"/>
    </source>
</evidence>
<dbReference type="EC" id="3.5.4.19" evidence="15"/>
<gene>
    <name evidence="15" type="primary">hisI</name>
    <name evidence="15" type="synonym">hisIE</name>
    <name evidence="17" type="ORF">DCO61_07730</name>
    <name evidence="18" type="ORF">LS64_009015</name>
</gene>
<sequence>MLDILQHLKYDKFGLIPCVTQDFKTKEVLMLAFMNKESIEMTLKTHIAHYFSRSKQRLWQKGEMSGNVQKVREMRLDCDLDSILLLVEQKGVACHTGNKSCFFKSINFENLAESSKLDSKKKNKIGDNVGNLSVNLSSENARETFKDSKNISNLSDKQSIQKSIEMYGILDTLYHILQERKGANPDTSYTASLFAKGENAIAKKIIEEAGEFCFAFKDNDEGEIIYEGADVLYHLFVALAKSDIHPDRIYAELEKRVGVSGLEEKANRSNKTPKKVTESRTLNNEKKSKKVIKLPTLIKKNTKVDSKKSANFSFKDSNISNKSDIKVIALDSKKVIESRTFKDKKDFREIIESKNSQRKKDSKKVRKFITFQNNLDSKITNFKSQKIIKFIESKNLKDSNISNKTNIKVIESNITNNPKDSKKLTKFITKAHFKRA</sequence>
<reference evidence="18" key="3">
    <citation type="submission" date="2018-04" db="EMBL/GenBank/DDBJ databases">
        <authorList>
            <person name="Sheh A."/>
            <person name="Shen Z."/>
            <person name="Mannion A.J."/>
            <person name="Fox J.G."/>
        </authorList>
    </citation>
    <scope>NUCLEOTIDE SEQUENCE</scope>
    <source>
        <strain evidence="18">MIT 97-6194</strain>
    </source>
</reference>
<dbReference type="GO" id="GO:0000105">
    <property type="term" value="P:L-histidine biosynthetic process"/>
    <property type="evidence" value="ECO:0007669"/>
    <property type="project" value="UniProtKB-UniRule"/>
</dbReference>
<dbReference type="EMBL" id="JRMP02000015">
    <property type="protein sequence ID" value="TLD93244.1"/>
    <property type="molecule type" value="Genomic_DNA"/>
</dbReference>
<evidence type="ECO:0000256" key="4">
    <source>
        <dbReference type="ARBA" id="ARBA00005169"/>
    </source>
</evidence>
<dbReference type="InterPro" id="IPR002496">
    <property type="entry name" value="PRib_AMP_CycHydrolase_dom"/>
</dbReference>
<evidence type="ECO:0000256" key="2">
    <source>
        <dbReference type="ARBA" id="ARBA00001460"/>
    </source>
</evidence>
<evidence type="ECO:0000313" key="17">
    <source>
        <dbReference type="EMBL" id="MWV69892.1"/>
    </source>
</evidence>
<dbReference type="InterPro" id="IPR026660">
    <property type="entry name" value="PRA-CH"/>
</dbReference>
<dbReference type="InterPro" id="IPR023019">
    <property type="entry name" value="His_synth_HisIE"/>
</dbReference>
<dbReference type="InterPro" id="IPR008179">
    <property type="entry name" value="HisE"/>
</dbReference>
<dbReference type="HAMAP" id="MF_01019">
    <property type="entry name" value="HisIE"/>
    <property type="match status" value="1"/>
</dbReference>
<comment type="similarity">
    <text evidence="7 15">In the N-terminal section; belongs to the PRA-CH family.</text>
</comment>
<evidence type="ECO:0000256" key="3">
    <source>
        <dbReference type="ARBA" id="ARBA00004496"/>
    </source>
</evidence>
<evidence type="ECO:0000256" key="5">
    <source>
        <dbReference type="ARBA" id="ARBA00005204"/>
    </source>
</evidence>
<keyword evidence="19" id="KW-1185">Reference proteome</keyword>
<dbReference type="InterPro" id="IPR021130">
    <property type="entry name" value="PRib-ATP_PPHydrolase-like"/>
</dbReference>
<dbReference type="PANTHER" id="PTHR42945:SF1">
    <property type="entry name" value="HISTIDINE BIOSYNTHESIS BIFUNCTIONAL PROTEIN HIS7"/>
    <property type="match status" value="1"/>
</dbReference>
<evidence type="ECO:0000256" key="12">
    <source>
        <dbReference type="ARBA" id="ARBA00022840"/>
    </source>
</evidence>
<evidence type="ECO:0000256" key="9">
    <source>
        <dbReference type="ARBA" id="ARBA00022605"/>
    </source>
</evidence>
<dbReference type="Gene3D" id="1.10.287.1080">
    <property type="entry name" value="MazG-like"/>
    <property type="match status" value="1"/>
</dbReference>
<comment type="caution">
    <text evidence="18">The sequence shown here is derived from an EMBL/GenBank/DDBJ whole genome shotgun (WGS) entry which is preliminary data.</text>
</comment>
<name>A0A347VM11_9HELI</name>
<reference evidence="17 20" key="4">
    <citation type="submission" date="2019-12" db="EMBL/GenBank/DDBJ databases">
        <title>Multi-Generational Helicobacter saguini Isolates.</title>
        <authorList>
            <person name="Mannion A."/>
            <person name="Shen Z."/>
            <person name="Fox J.G."/>
        </authorList>
    </citation>
    <scope>NUCLEOTIDE SEQUENCE [LARGE SCALE GENOMIC DNA]</scope>
    <source>
        <strain evidence="17">16-048</strain>
        <strain evidence="20">16-048 (F4)</strain>
    </source>
</reference>
<dbReference type="EMBL" id="QBIU01000001">
    <property type="protein sequence ID" value="MWV69892.1"/>
    <property type="molecule type" value="Genomic_DNA"/>
</dbReference>
<accession>A0A347VM11</accession>
<keyword evidence="8 15" id="KW-0963">Cytoplasm</keyword>
<dbReference type="SUPFAM" id="SSF101386">
    <property type="entry name" value="all-alpha NTP pyrophosphatases"/>
    <property type="match status" value="1"/>
</dbReference>
<dbReference type="SUPFAM" id="SSF141734">
    <property type="entry name" value="HisI-like"/>
    <property type="match status" value="1"/>
</dbReference>
<reference evidence="18 19" key="2">
    <citation type="journal article" date="2016" name="Infect. Immun.">
        <title>Helicobacter saguini, a Novel Helicobacter Isolated from Cotton-Top Tamarins with Ulcerative Colitis, Has Proinflammatory Properties and Induces Typhlocolitis and Dysplasia in Gnotobiotic IL-10-/- Mice.</title>
        <authorList>
            <person name="Shen Z."/>
            <person name="Mannion A."/>
            <person name="Whary M.T."/>
            <person name="Muthupalani S."/>
            <person name="Sheh A."/>
            <person name="Feng Y."/>
            <person name="Gong G."/>
            <person name="Vandamme P."/>
            <person name="Holcombe H.R."/>
            <person name="Paster B.J."/>
            <person name="Fox J.G."/>
        </authorList>
    </citation>
    <scope>NUCLEOTIDE SEQUENCE [LARGE SCALE GENOMIC DNA]</scope>
    <source>
        <strain evidence="18 19">MIT 97-6194</strain>
    </source>
</reference>
<dbReference type="GO" id="GO:0005737">
    <property type="term" value="C:cytoplasm"/>
    <property type="evidence" value="ECO:0007669"/>
    <property type="project" value="UniProtKB-SubCell"/>
</dbReference>
<evidence type="ECO:0000313" key="19">
    <source>
        <dbReference type="Proteomes" id="UP000029714"/>
    </source>
</evidence>
<comment type="pathway">
    <text evidence="5 15">Amino-acid biosynthesis; L-histidine biosynthesis; L-histidine from 5-phospho-alpha-D-ribose 1-diphosphate: step 2/9.</text>
</comment>
<keyword evidence="11 15" id="KW-0378">Hydrolase</keyword>
<dbReference type="FunFam" id="3.10.20.810:FF:000001">
    <property type="entry name" value="Histidine biosynthesis bifunctional protein HisIE"/>
    <property type="match status" value="1"/>
</dbReference>
<dbReference type="AlphaFoldDB" id="A0A347VM11"/>
<dbReference type="GO" id="GO:0004636">
    <property type="term" value="F:phosphoribosyl-ATP diphosphatase activity"/>
    <property type="evidence" value="ECO:0007669"/>
    <property type="project" value="UniProtKB-UniRule"/>
</dbReference>
<dbReference type="Proteomes" id="UP000029714">
    <property type="component" value="Unassembled WGS sequence"/>
</dbReference>
<feature type="region of interest" description="Phosphoribosyl-AMP cyclohydrolase" evidence="15">
    <location>
        <begin position="1"/>
        <end position="169"/>
    </location>
</feature>
<dbReference type="NCBIfam" id="TIGR03188">
    <property type="entry name" value="histidine_hisI"/>
    <property type="match status" value="1"/>
</dbReference>